<evidence type="ECO:0000256" key="4">
    <source>
        <dbReference type="ARBA" id="ARBA00023136"/>
    </source>
</evidence>
<evidence type="ECO:0000256" key="2">
    <source>
        <dbReference type="ARBA" id="ARBA00022692"/>
    </source>
</evidence>
<dbReference type="PROSITE" id="PS00216">
    <property type="entry name" value="SUGAR_TRANSPORT_1"/>
    <property type="match status" value="1"/>
</dbReference>
<dbReference type="EMBL" id="JAAMPI010000009">
    <property type="protein sequence ID" value="KAF4637810.1"/>
    <property type="molecule type" value="Genomic_DNA"/>
</dbReference>
<dbReference type="InterPro" id="IPR020846">
    <property type="entry name" value="MFS_dom"/>
</dbReference>
<dbReference type="Gene3D" id="1.20.1250.20">
    <property type="entry name" value="MFS general substrate transporter like domains"/>
    <property type="match status" value="1"/>
</dbReference>
<evidence type="ECO:0000313" key="8">
    <source>
        <dbReference type="EMBL" id="KAF4637810.1"/>
    </source>
</evidence>
<dbReference type="GO" id="GO:0005886">
    <property type="term" value="C:plasma membrane"/>
    <property type="evidence" value="ECO:0007669"/>
    <property type="project" value="TreeGrafter"/>
</dbReference>
<feature type="transmembrane region" description="Helical" evidence="6">
    <location>
        <begin position="119"/>
        <end position="140"/>
    </location>
</feature>
<accession>A0A8H4RZ55</accession>
<dbReference type="InterPro" id="IPR005829">
    <property type="entry name" value="Sugar_transporter_CS"/>
</dbReference>
<feature type="compositionally biased region" description="Basic and acidic residues" evidence="5">
    <location>
        <begin position="580"/>
        <end position="591"/>
    </location>
</feature>
<evidence type="ECO:0000256" key="5">
    <source>
        <dbReference type="SAM" id="MobiDB-lite"/>
    </source>
</evidence>
<dbReference type="PROSITE" id="PS50850">
    <property type="entry name" value="MFS"/>
    <property type="match status" value="1"/>
</dbReference>
<feature type="transmembrane region" description="Helical" evidence="6">
    <location>
        <begin position="280"/>
        <end position="299"/>
    </location>
</feature>
<feature type="region of interest" description="Disordered" evidence="5">
    <location>
        <begin position="1"/>
        <end position="63"/>
    </location>
</feature>
<feature type="transmembrane region" description="Helical" evidence="6">
    <location>
        <begin position="529"/>
        <end position="548"/>
    </location>
</feature>
<evidence type="ECO:0000256" key="6">
    <source>
        <dbReference type="SAM" id="Phobius"/>
    </source>
</evidence>
<feature type="region of interest" description="Disordered" evidence="5">
    <location>
        <begin position="565"/>
        <end position="620"/>
    </location>
</feature>
<keyword evidence="2 6" id="KW-0812">Transmembrane</keyword>
<feature type="compositionally biased region" description="Basic and acidic residues" evidence="5">
    <location>
        <begin position="28"/>
        <end position="38"/>
    </location>
</feature>
<dbReference type="OrthoDB" id="3365399at2759"/>
<feature type="domain" description="Major facilitator superfamily (MFS) profile" evidence="7">
    <location>
        <begin position="125"/>
        <end position="554"/>
    </location>
</feature>
<sequence>MGKSGDLEKEMLHENDASALASSIAHSSLREELEKDQNIPRTPRTSHSVSSHGTIDSDPLSPLERALTPNLLTEAEQLGQPDLTFSKTATSFATTGSRIPSFEVDFGPDDPDDPRNWPLWYRGVTIATVSLSTWTVVLYSTSYTSSMPGMMEEFHETNEVIATLGVTTYLVGLAVGSLILAPLSEIYGRRPVYMGSLLFYCLMVLPCALATSLPEILVVRFFGACAGAAMISNSPGTVADITVENYRALAFSIWSIGPMNGPVTGPLIGGFVAQYLGWRWTNWIVVIISGVAWLACCMIKETYPPVLLKSKAAKRRKETGDDRWWCRYDNSMTALQILKINLSRPFILSFTEPILWFWNAYIAIIYGILYLCFVAYPLIYTDLRGWSPGLSGLAFVGIGVGTMIAIVTEPLARKIVNSHKKDPETGRVPPEASVSIICFAAFLCPIGQLWFSWTSTPITIHWIWPILAGVPFGAGNCLVFIYASNYLAGSYGIYSASALAGNAVVRSFLGGTLPLAGPSMYAKLTPHWAGTLLGLVQVALIPIPFVFYKWGDKIRARSPLIKQMREDQERNNKKAARAKKNQEKADAERGEVMLNGEVDEVDSEKGVVNKTANPVTIEKE</sequence>
<dbReference type="Proteomes" id="UP000566819">
    <property type="component" value="Unassembled WGS sequence"/>
</dbReference>
<name>A0A8H4RZ55_9HELO</name>
<dbReference type="GO" id="GO:0042908">
    <property type="term" value="P:xenobiotic transport"/>
    <property type="evidence" value="ECO:0007669"/>
    <property type="project" value="UniProtKB-ARBA"/>
</dbReference>
<dbReference type="PANTHER" id="PTHR23502">
    <property type="entry name" value="MAJOR FACILITATOR SUPERFAMILY"/>
    <property type="match status" value="1"/>
</dbReference>
<dbReference type="GO" id="GO:0140115">
    <property type="term" value="P:export across plasma membrane"/>
    <property type="evidence" value="ECO:0007669"/>
    <property type="project" value="UniProtKB-ARBA"/>
</dbReference>
<dbReference type="FunFam" id="1.20.1250.20:FF:000011">
    <property type="entry name" value="MFS multidrug transporter, putative"/>
    <property type="match status" value="1"/>
</dbReference>
<gene>
    <name evidence="8" type="ORF">G7Y89_g269</name>
</gene>
<feature type="compositionally biased region" description="Basic and acidic residues" evidence="5">
    <location>
        <begin position="1"/>
        <end position="16"/>
    </location>
</feature>
<dbReference type="Pfam" id="PF07690">
    <property type="entry name" value="MFS_1"/>
    <property type="match status" value="1"/>
</dbReference>
<dbReference type="InterPro" id="IPR011701">
    <property type="entry name" value="MFS"/>
</dbReference>
<feature type="transmembrane region" description="Helical" evidence="6">
    <location>
        <begin position="491"/>
        <end position="509"/>
    </location>
</feature>
<keyword evidence="9" id="KW-1185">Reference proteome</keyword>
<dbReference type="GO" id="GO:0022857">
    <property type="term" value="F:transmembrane transporter activity"/>
    <property type="evidence" value="ECO:0007669"/>
    <property type="project" value="InterPro"/>
</dbReference>
<dbReference type="PANTHER" id="PTHR23502:SF12">
    <property type="entry name" value="MULTIDRUG TRANSPORTER, PUTATIVE (AFU_ORTHOLOGUE AFUA_1G06440)-RELATED"/>
    <property type="match status" value="1"/>
</dbReference>
<feature type="transmembrane region" description="Helical" evidence="6">
    <location>
        <begin position="160"/>
        <end position="180"/>
    </location>
</feature>
<feature type="compositionally biased region" description="Polar residues" evidence="5">
    <location>
        <begin position="39"/>
        <end position="54"/>
    </location>
</feature>
<evidence type="ECO:0000259" key="7">
    <source>
        <dbReference type="PROSITE" id="PS50850"/>
    </source>
</evidence>
<dbReference type="SUPFAM" id="SSF103473">
    <property type="entry name" value="MFS general substrate transporter"/>
    <property type="match status" value="1"/>
</dbReference>
<feature type="transmembrane region" description="Helical" evidence="6">
    <location>
        <begin position="354"/>
        <end position="379"/>
    </location>
</feature>
<dbReference type="InterPro" id="IPR036259">
    <property type="entry name" value="MFS_trans_sf"/>
</dbReference>
<dbReference type="CDD" id="cd17323">
    <property type="entry name" value="MFS_Tpo1_MDR_like"/>
    <property type="match status" value="1"/>
</dbReference>
<evidence type="ECO:0000256" key="1">
    <source>
        <dbReference type="ARBA" id="ARBA00004141"/>
    </source>
</evidence>
<evidence type="ECO:0000256" key="3">
    <source>
        <dbReference type="ARBA" id="ARBA00022989"/>
    </source>
</evidence>
<feature type="compositionally biased region" description="Low complexity" evidence="5">
    <location>
        <begin position="17"/>
        <end position="27"/>
    </location>
</feature>
<feature type="transmembrane region" description="Helical" evidence="6">
    <location>
        <begin position="391"/>
        <end position="412"/>
    </location>
</feature>
<dbReference type="AlphaFoldDB" id="A0A8H4RZ55"/>
<keyword evidence="3 6" id="KW-1133">Transmembrane helix</keyword>
<organism evidence="8 9">
    <name type="scientific">Cudoniella acicularis</name>
    <dbReference type="NCBI Taxonomy" id="354080"/>
    <lineage>
        <taxon>Eukaryota</taxon>
        <taxon>Fungi</taxon>
        <taxon>Dikarya</taxon>
        <taxon>Ascomycota</taxon>
        <taxon>Pezizomycotina</taxon>
        <taxon>Leotiomycetes</taxon>
        <taxon>Helotiales</taxon>
        <taxon>Tricladiaceae</taxon>
        <taxon>Cudoniella</taxon>
    </lineage>
</organism>
<protein>
    <recommendedName>
        <fullName evidence="7">Major facilitator superfamily (MFS) profile domain-containing protein</fullName>
    </recommendedName>
</protein>
<evidence type="ECO:0000313" key="9">
    <source>
        <dbReference type="Proteomes" id="UP000566819"/>
    </source>
</evidence>
<keyword evidence="4 6" id="KW-0472">Membrane</keyword>
<proteinExistence type="predicted"/>
<comment type="subcellular location">
    <subcellularLocation>
        <location evidence="1">Membrane</location>
        <topology evidence="1">Multi-pass membrane protein</topology>
    </subcellularLocation>
</comment>
<feature type="transmembrane region" description="Helical" evidence="6">
    <location>
        <begin position="432"/>
        <end position="451"/>
    </location>
</feature>
<comment type="caution">
    <text evidence="8">The sequence shown here is derived from an EMBL/GenBank/DDBJ whole genome shotgun (WGS) entry which is preliminary data.</text>
</comment>
<feature type="transmembrane region" description="Helical" evidence="6">
    <location>
        <begin position="192"/>
        <end position="213"/>
    </location>
</feature>
<feature type="transmembrane region" description="Helical" evidence="6">
    <location>
        <begin position="463"/>
        <end position="484"/>
    </location>
</feature>
<reference evidence="8 9" key="1">
    <citation type="submission" date="2020-03" db="EMBL/GenBank/DDBJ databases">
        <title>Draft Genome Sequence of Cudoniella acicularis.</title>
        <authorList>
            <person name="Buettner E."/>
            <person name="Kellner H."/>
        </authorList>
    </citation>
    <scope>NUCLEOTIDE SEQUENCE [LARGE SCALE GENOMIC DNA]</scope>
    <source>
        <strain evidence="8 9">DSM 108380</strain>
    </source>
</reference>